<evidence type="ECO:0000256" key="1">
    <source>
        <dbReference type="SAM" id="Phobius"/>
    </source>
</evidence>
<dbReference type="AlphaFoldDB" id="A0A8B4Q666"/>
<keyword evidence="1" id="KW-1133">Transmembrane helix</keyword>
<dbReference type="OrthoDB" id="2427847at2"/>
<keyword evidence="1" id="KW-0472">Membrane</keyword>
<dbReference type="Proteomes" id="UP000294641">
    <property type="component" value="Unassembled WGS sequence"/>
</dbReference>
<feature type="transmembrane region" description="Helical" evidence="1">
    <location>
        <begin position="109"/>
        <end position="127"/>
    </location>
</feature>
<feature type="transmembrane region" description="Helical" evidence="1">
    <location>
        <begin position="43"/>
        <end position="62"/>
    </location>
</feature>
<feature type="transmembrane region" description="Helical" evidence="1">
    <location>
        <begin position="133"/>
        <end position="153"/>
    </location>
</feature>
<evidence type="ECO:0000313" key="4">
    <source>
        <dbReference type="Proteomes" id="UP000254330"/>
    </source>
</evidence>
<dbReference type="EMBL" id="SNZG01000074">
    <property type="protein sequence ID" value="TDR31574.1"/>
    <property type="molecule type" value="Genomic_DNA"/>
</dbReference>
<reference evidence="3 5" key="2">
    <citation type="submission" date="2019-03" db="EMBL/GenBank/DDBJ databases">
        <title>Genomic Encyclopedia of Type Strains, Phase IV (KMG-IV): sequencing the most valuable type-strain genomes for metagenomic binning, comparative biology and taxonomic classification.</title>
        <authorList>
            <person name="Goeker M."/>
        </authorList>
    </citation>
    <scope>NUCLEOTIDE SEQUENCE [LARGE SCALE GENOMIC DNA]</scope>
    <source>
        <strain evidence="3 5">DSM 20580</strain>
    </source>
</reference>
<reference evidence="2 4" key="1">
    <citation type="submission" date="2018-06" db="EMBL/GenBank/DDBJ databases">
        <authorList>
            <consortium name="Pathogen Informatics"/>
            <person name="Doyle S."/>
        </authorList>
    </citation>
    <scope>NUCLEOTIDE SEQUENCE [LARGE SCALE GENOMIC DNA]</scope>
    <source>
        <strain evidence="2 4">NCTC10597</strain>
    </source>
</reference>
<organism evidence="2 4">
    <name type="scientific">Kurthia zopfii</name>
    <dbReference type="NCBI Taxonomy" id="1650"/>
    <lineage>
        <taxon>Bacteria</taxon>
        <taxon>Bacillati</taxon>
        <taxon>Bacillota</taxon>
        <taxon>Bacilli</taxon>
        <taxon>Bacillales</taxon>
        <taxon>Caryophanaceae</taxon>
        <taxon>Kurthia</taxon>
    </lineage>
</organism>
<feature type="transmembrane region" description="Helical" evidence="1">
    <location>
        <begin position="74"/>
        <end position="97"/>
    </location>
</feature>
<keyword evidence="1" id="KW-0812">Transmembrane</keyword>
<evidence type="ECO:0000313" key="2">
    <source>
        <dbReference type="EMBL" id="STX08829.1"/>
    </source>
</evidence>
<feature type="transmembrane region" description="Helical" evidence="1">
    <location>
        <begin position="160"/>
        <end position="178"/>
    </location>
</feature>
<accession>A0A8B4Q666</accession>
<dbReference type="Proteomes" id="UP000254330">
    <property type="component" value="Unassembled WGS sequence"/>
</dbReference>
<name>A0A8B4Q666_9BACL</name>
<comment type="caution">
    <text evidence="2">The sequence shown here is derived from an EMBL/GenBank/DDBJ whole genome shotgun (WGS) entry which is preliminary data.</text>
</comment>
<dbReference type="EMBL" id="UGNP01000001">
    <property type="protein sequence ID" value="STX08829.1"/>
    <property type="molecule type" value="Genomic_DNA"/>
</dbReference>
<evidence type="ECO:0000313" key="5">
    <source>
        <dbReference type="Proteomes" id="UP000294641"/>
    </source>
</evidence>
<evidence type="ECO:0000313" key="3">
    <source>
        <dbReference type="EMBL" id="TDR31574.1"/>
    </source>
</evidence>
<keyword evidence="5" id="KW-1185">Reference proteome</keyword>
<gene>
    <name evidence="3" type="ORF">DFR61_1741</name>
    <name evidence="2" type="ORF">NCTC10597_00495</name>
</gene>
<dbReference type="RefSeq" id="WP_109350920.1">
    <property type="nucleotide sequence ID" value="NZ_QFVS01000068.1"/>
</dbReference>
<sequence>MDNNMWYTVFKVSLPSSSIAFILATVLTALLCWLYLNKKTADVFLNYAITFIVTWKFSYIVTDWQGFIDYPLSVFYFDGGKVGFAIALAVVIGYAVWDRLKGKESTVNQITYFILTYASYHFFFVLLNNESLTVVISWLVLAIGSAAIIIALNRSNNHKIYFVSITIAVVYMIFSLVVEPLGWQQMKLVAIIGFLTSVR</sequence>
<feature type="transmembrane region" description="Helical" evidence="1">
    <location>
        <begin position="12"/>
        <end position="36"/>
    </location>
</feature>
<protein>
    <submittedName>
        <fullName evidence="2">Uncharacterized protein</fullName>
    </submittedName>
</protein>
<proteinExistence type="predicted"/>